<accession>A0A6J4QCB3</accession>
<keyword evidence="1" id="KW-0812">Transmembrane</keyword>
<name>A0A6J4QCB3_9ACTN</name>
<proteinExistence type="predicted"/>
<reference evidence="2" key="1">
    <citation type="submission" date="2020-02" db="EMBL/GenBank/DDBJ databases">
        <authorList>
            <person name="Meier V. D."/>
        </authorList>
    </citation>
    <scope>NUCLEOTIDE SEQUENCE</scope>
    <source>
        <strain evidence="2">AVDCRST_MAG01</strain>
    </source>
</reference>
<feature type="transmembrane region" description="Helical" evidence="1">
    <location>
        <begin position="12"/>
        <end position="41"/>
    </location>
</feature>
<organism evidence="2">
    <name type="scientific">uncultured Rubrobacteraceae bacterium</name>
    <dbReference type="NCBI Taxonomy" id="349277"/>
    <lineage>
        <taxon>Bacteria</taxon>
        <taxon>Bacillati</taxon>
        <taxon>Actinomycetota</taxon>
        <taxon>Rubrobacteria</taxon>
        <taxon>Rubrobacterales</taxon>
        <taxon>Rubrobacteraceae</taxon>
        <taxon>environmental samples</taxon>
    </lineage>
</organism>
<dbReference type="AlphaFoldDB" id="A0A6J4QCB3"/>
<protein>
    <submittedName>
        <fullName evidence="2">Uncharacterized protein</fullName>
    </submittedName>
</protein>
<gene>
    <name evidence="2" type="ORF">AVDCRST_MAG01-01-3612</name>
</gene>
<evidence type="ECO:0000256" key="1">
    <source>
        <dbReference type="SAM" id="Phobius"/>
    </source>
</evidence>
<sequence length="44" mass="4711">MIRWGRGNRRGCCVVVPVGCLMSVVMILLFAGLAFAGLAFAQLL</sequence>
<dbReference type="EMBL" id="CADCUW010000469">
    <property type="protein sequence ID" value="CAA9440659.1"/>
    <property type="molecule type" value="Genomic_DNA"/>
</dbReference>
<keyword evidence="1" id="KW-0472">Membrane</keyword>
<keyword evidence="1" id="KW-1133">Transmembrane helix</keyword>
<evidence type="ECO:0000313" key="2">
    <source>
        <dbReference type="EMBL" id="CAA9440659.1"/>
    </source>
</evidence>